<dbReference type="EMBL" id="CP063169">
    <property type="protein sequence ID" value="QOR71081.1"/>
    <property type="molecule type" value="Genomic_DNA"/>
</dbReference>
<dbReference type="InterPro" id="IPR041100">
    <property type="entry name" value="TQ"/>
</dbReference>
<evidence type="ECO:0000259" key="3">
    <source>
        <dbReference type="Pfam" id="PF08341"/>
    </source>
</evidence>
<keyword evidence="2" id="KW-0732">Signal</keyword>
<name>A0A7M1SUC3_9MICO</name>
<dbReference type="InterPro" id="IPR013552">
    <property type="entry name" value="Thioester_dom"/>
</dbReference>
<keyword evidence="1" id="KW-0812">Transmembrane</keyword>
<gene>
    <name evidence="5" type="ORF">IM660_01835</name>
</gene>
<dbReference type="KEGG" id="halt:IM660_01835"/>
<dbReference type="Gene3D" id="2.60.40.3930">
    <property type="match status" value="2"/>
</dbReference>
<keyword evidence="6" id="KW-1185">Reference proteome</keyword>
<feature type="chain" id="PRO_5038840811" evidence="2">
    <location>
        <begin position="29"/>
        <end position="615"/>
    </location>
</feature>
<dbReference type="NCBIfam" id="TIGR03934">
    <property type="entry name" value="TQXA_dom"/>
    <property type="match status" value="1"/>
</dbReference>
<feature type="signal peptide" evidence="2">
    <location>
        <begin position="1"/>
        <end position="28"/>
    </location>
</feature>
<protein>
    <submittedName>
        <fullName evidence="5">VaFE repeat-containing surface-anchored protein</fullName>
    </submittedName>
</protein>
<accession>A0A7M1SUC3</accession>
<keyword evidence="1" id="KW-0472">Membrane</keyword>
<evidence type="ECO:0000256" key="1">
    <source>
        <dbReference type="SAM" id="Phobius"/>
    </source>
</evidence>
<proteinExistence type="predicted"/>
<dbReference type="NCBIfam" id="NF033903">
    <property type="entry name" value="VaFE_rpt"/>
    <property type="match status" value="2"/>
</dbReference>
<dbReference type="AlphaFoldDB" id="A0A7M1SUC3"/>
<reference evidence="5 6" key="1">
    <citation type="submission" date="2020-10" db="EMBL/GenBank/DDBJ databases">
        <title>Haloactinobacterium sp. RN3S43, a bacterium isolated from saline soil.</title>
        <authorList>
            <person name="Sun J.-Q."/>
        </authorList>
    </citation>
    <scope>NUCLEOTIDE SEQUENCE [LARGE SCALE GENOMIC DNA]</scope>
    <source>
        <strain evidence="5 6">RN3S43</strain>
    </source>
</reference>
<dbReference type="Pfam" id="PF08341">
    <property type="entry name" value="TED"/>
    <property type="match status" value="1"/>
</dbReference>
<evidence type="ECO:0000313" key="6">
    <source>
        <dbReference type="Proteomes" id="UP000593758"/>
    </source>
</evidence>
<dbReference type="RefSeq" id="WP_193497750.1">
    <property type="nucleotide sequence ID" value="NZ_CP063169.1"/>
</dbReference>
<dbReference type="Gene3D" id="1.10.150.480">
    <property type="match status" value="1"/>
</dbReference>
<dbReference type="Proteomes" id="UP000593758">
    <property type="component" value="Chromosome"/>
</dbReference>
<evidence type="ECO:0000256" key="2">
    <source>
        <dbReference type="SAM" id="SignalP"/>
    </source>
</evidence>
<feature type="transmembrane region" description="Helical" evidence="1">
    <location>
        <begin position="572"/>
        <end position="595"/>
    </location>
</feature>
<feature type="domain" description="T-Q ester bond containing" evidence="4">
    <location>
        <begin position="440"/>
        <end position="557"/>
    </location>
</feature>
<organism evidence="5 6">
    <name type="scientific">Ruania alkalisoli</name>
    <dbReference type="NCBI Taxonomy" id="2779775"/>
    <lineage>
        <taxon>Bacteria</taxon>
        <taxon>Bacillati</taxon>
        <taxon>Actinomycetota</taxon>
        <taxon>Actinomycetes</taxon>
        <taxon>Micrococcales</taxon>
        <taxon>Ruaniaceae</taxon>
        <taxon>Ruania</taxon>
    </lineage>
</organism>
<sequence>MRSGNRIGRWLAAALLALGVVVAPGVAAAVDLEPGDTPYIGSKEGYGGTGLFPIWSNGSPTGDPDYWAYCIEQPVAAMTGLVGEVDDLDGYLGDNYFADPEVQGKVFWVLAHSYPELSLQEFGEAIGVPGISRNDAIEATQYAIWRYTDLTFDASWPFESADSEAAYWYLVNGANANPGLTYDDLEVTAAIAAPGSAQSADSLVGPFVVNTNQPTVSVTVDPAITVTDASGTPVDTDAVADGQELYLDLRGTTAEGEATVQVTAAGTSSTGKIVSVPTVPGTTPTAEDHAQTIILVTPSTTRTTAEASVSWTALPVPVIGTSLVDAADSDRVLPFDGGVVVDTVTYENLTPGVEYTVTGELMHQSDGSGSGITGSTTFTPDAASGSVDVEFTVPTGFAGESLVAFERLFEGADVSGEPVAVHEDIDDEAQTVTVEEAPVPAIGTSLVDAADGDRVLPFDGGVVVDTVAFENLTPGVEYTVTGELMYQSDGSGSGIVGSVTFIPDAASGSVEVEFTVPAGFAGESLVAFERLFEGTDTTGDPVAVHEDIDDEAQTVTVEDAPAPVPELPSTGFGVAGGAVPTTILLTAVGIAMVLLNRRWNASSALAHPDARRKVI</sequence>
<keyword evidence="1" id="KW-1133">Transmembrane helix</keyword>
<feature type="domain" description="T-Q ester bond containing" evidence="4">
    <location>
        <begin position="317"/>
        <end position="434"/>
    </location>
</feature>
<dbReference type="InterPro" id="IPR023849">
    <property type="entry name" value="TQXA_dom"/>
</dbReference>
<dbReference type="Pfam" id="PF18202">
    <property type="entry name" value="TQ"/>
    <property type="match status" value="2"/>
</dbReference>
<evidence type="ECO:0000259" key="4">
    <source>
        <dbReference type="Pfam" id="PF18202"/>
    </source>
</evidence>
<evidence type="ECO:0000313" key="5">
    <source>
        <dbReference type="EMBL" id="QOR71081.1"/>
    </source>
</evidence>
<feature type="domain" description="Thioester" evidence="3">
    <location>
        <begin position="67"/>
        <end position="175"/>
    </location>
</feature>